<accession>A0A423PYV3</accession>
<dbReference type="GO" id="GO:0003824">
    <property type="term" value="F:catalytic activity"/>
    <property type="evidence" value="ECO:0007669"/>
    <property type="project" value="InterPro"/>
</dbReference>
<evidence type="ECO:0000313" key="3">
    <source>
        <dbReference type="Proteomes" id="UP000285310"/>
    </source>
</evidence>
<evidence type="ECO:0000313" key="2">
    <source>
        <dbReference type="EMBL" id="ROO30720.1"/>
    </source>
</evidence>
<dbReference type="GO" id="GO:0030151">
    <property type="term" value="F:molybdenum ion binding"/>
    <property type="evidence" value="ECO:0007669"/>
    <property type="project" value="InterPro"/>
</dbReference>
<dbReference type="SUPFAM" id="SSF50800">
    <property type="entry name" value="PK beta-barrel domain-like"/>
    <property type="match status" value="1"/>
</dbReference>
<keyword evidence="3" id="KW-1185">Reference proteome</keyword>
<dbReference type="FunCoup" id="A0A423PYV3">
    <property type="interactions" value="50"/>
</dbReference>
<dbReference type="Pfam" id="PF03473">
    <property type="entry name" value="MOSC"/>
    <property type="match status" value="1"/>
</dbReference>
<dbReference type="GO" id="GO:0030170">
    <property type="term" value="F:pyridoxal phosphate binding"/>
    <property type="evidence" value="ECO:0007669"/>
    <property type="project" value="InterPro"/>
</dbReference>
<dbReference type="EMBL" id="AYKG01000010">
    <property type="protein sequence ID" value="ROO30720.1"/>
    <property type="molecule type" value="Genomic_DNA"/>
</dbReference>
<dbReference type="InterPro" id="IPR005302">
    <property type="entry name" value="MoCF_Sase_C"/>
</dbReference>
<name>A0A423PYV3_9GAMM</name>
<dbReference type="AlphaFoldDB" id="A0A423PYV3"/>
<organism evidence="2 3">
    <name type="scientific">Salinisphaera japonica YTM-1</name>
    <dbReference type="NCBI Taxonomy" id="1209778"/>
    <lineage>
        <taxon>Bacteria</taxon>
        <taxon>Pseudomonadati</taxon>
        <taxon>Pseudomonadota</taxon>
        <taxon>Gammaproteobacteria</taxon>
        <taxon>Salinisphaerales</taxon>
        <taxon>Salinisphaeraceae</taxon>
        <taxon>Salinisphaera</taxon>
    </lineage>
</organism>
<dbReference type="Proteomes" id="UP000285310">
    <property type="component" value="Unassembled WGS sequence"/>
</dbReference>
<evidence type="ECO:0000259" key="1">
    <source>
        <dbReference type="PROSITE" id="PS51340"/>
    </source>
</evidence>
<feature type="domain" description="MOSC" evidence="1">
    <location>
        <begin position="28"/>
        <end position="164"/>
    </location>
</feature>
<dbReference type="InterPro" id="IPR011037">
    <property type="entry name" value="Pyrv_Knase-like_insert_dom_sf"/>
</dbReference>
<dbReference type="InterPro" id="IPR052353">
    <property type="entry name" value="Benzoxazolinone_Detox_Enz"/>
</dbReference>
<comment type="caution">
    <text evidence="2">The sequence shown here is derived from an EMBL/GenBank/DDBJ whole genome shotgun (WGS) entry which is preliminary data.</text>
</comment>
<dbReference type="PROSITE" id="PS51340">
    <property type="entry name" value="MOSC"/>
    <property type="match status" value="1"/>
</dbReference>
<reference evidence="2 3" key="1">
    <citation type="submission" date="2013-10" db="EMBL/GenBank/DDBJ databases">
        <title>Salinisphaera japonica YTM-1 Genome Sequencing.</title>
        <authorList>
            <person name="Lai Q."/>
            <person name="Li C."/>
            <person name="Shao Z."/>
        </authorList>
    </citation>
    <scope>NUCLEOTIDE SEQUENCE [LARGE SCALE GENOMIC DNA]</scope>
    <source>
        <strain evidence="2 3">YTM-1</strain>
    </source>
</reference>
<dbReference type="PANTHER" id="PTHR30212:SF2">
    <property type="entry name" value="PROTEIN YIIM"/>
    <property type="match status" value="1"/>
</dbReference>
<dbReference type="InParanoid" id="A0A423PYV3"/>
<gene>
    <name evidence="2" type="ORF">SAJA_04270</name>
</gene>
<dbReference type="RefSeq" id="WP_123657402.1">
    <property type="nucleotide sequence ID" value="NZ_AYKG01000010.1"/>
</dbReference>
<dbReference type="Gene3D" id="2.40.33.20">
    <property type="entry name" value="PK beta-barrel domain-like"/>
    <property type="match status" value="1"/>
</dbReference>
<dbReference type="OrthoDB" id="9786134at2"/>
<protein>
    <submittedName>
        <fullName evidence="2">MOSC</fullName>
    </submittedName>
</protein>
<sequence length="212" mass="23444">MTGYTLDQIFIGTPQALPEGSPSAIYKHDVARRIAVEHAGLAGDAQADPDNHGGPERAVHHYPAEHYDFWQARLNSAEPFVPGVFGENLSIAGLTEADVHAGDIFTLGTTRLQLSQPRWPCWKPGDRLAIKPMARELIEHGRAGWFYRVLETGDIAPGDTLTRVAVAEHGITLARLWALKNTREPDAQMREEIAFMVSYDGLAPAWQDRLRG</sequence>
<proteinExistence type="predicted"/>
<dbReference type="PANTHER" id="PTHR30212">
    <property type="entry name" value="PROTEIN YIIM"/>
    <property type="match status" value="1"/>
</dbReference>